<reference evidence="1 2" key="1">
    <citation type="journal article" date="2015" name="Genome Announc.">
        <title>Complete Genome Sequence of Corynebacterium camporealensis DSM 44610, Isolated from the Milk of a Manchega Sheep with Subclinical Mastitis.</title>
        <authorList>
            <person name="Ruckert C."/>
            <person name="Albersmeier A."/>
            <person name="Winkler A."/>
            <person name="Tauch A."/>
        </authorList>
    </citation>
    <scope>NUCLEOTIDE SEQUENCE [LARGE SCALE GENOMIC DNA]</scope>
    <source>
        <strain evidence="1 2">DSM 44610</strain>
    </source>
</reference>
<name>A0A0F6TA19_9CORY</name>
<dbReference type="AlphaFoldDB" id="A0A0F6TA19"/>
<dbReference type="HOGENOM" id="CLU_711177_0_0_11"/>
<dbReference type="OrthoDB" id="4427614at2"/>
<organism evidence="1 2">
    <name type="scientific">Corynebacterium camporealensis</name>
    <dbReference type="NCBI Taxonomy" id="161896"/>
    <lineage>
        <taxon>Bacteria</taxon>
        <taxon>Bacillati</taxon>
        <taxon>Actinomycetota</taxon>
        <taxon>Actinomycetes</taxon>
        <taxon>Mycobacteriales</taxon>
        <taxon>Corynebacteriaceae</taxon>
        <taxon>Corynebacterium</taxon>
    </lineage>
</organism>
<accession>A0A0F6TA19</accession>
<evidence type="ECO:0000313" key="2">
    <source>
        <dbReference type="Proteomes" id="UP000033566"/>
    </source>
</evidence>
<protein>
    <submittedName>
        <fullName evidence="1">Uncharacterized protein</fullName>
    </submittedName>
</protein>
<keyword evidence="2" id="KW-1185">Reference proteome</keyword>
<evidence type="ECO:0000313" key="1">
    <source>
        <dbReference type="EMBL" id="AKE38704.1"/>
    </source>
</evidence>
<dbReference type="EMBL" id="CP011311">
    <property type="protein sequence ID" value="AKE38704.1"/>
    <property type="molecule type" value="Genomic_DNA"/>
</dbReference>
<dbReference type="Proteomes" id="UP000033566">
    <property type="component" value="Chromosome"/>
</dbReference>
<proteinExistence type="predicted"/>
<dbReference type="PATRIC" id="fig|161896.4.peg.715"/>
<gene>
    <name evidence="1" type="ORF">UL81_03640</name>
</gene>
<sequence>MKHIGKVTTAALTSGALALAVAPAAGALTDEYTATFRISCDSHYVGDFAKSWVTIDETGRTTPLDGQLTRDQRRASLTFTPPSESGDYRIEVRDGSGELAADYCWETITVNDDGSVERTGPEREPIDEDGPYEFGNNWGDFSHTPTTATRDGLVTLPENCYPEEGQTVTLFDPEDEEYENTYFISDAFGAVEGDTLNFNKEIKPGTYVLSYFHPGPWSGAYAECAMVTVPGEEINDNDDEGNGETGTDRSSAGLLLPALLLIGSSYWFLNQDGSTYVSSEDRIHKTPTEEEKAVSDKLLEDNADEVIKQAEATPDEHTAEHAKPVADTPAGKDGHDAAVHADHDDAAHDDERGISANTGSNAFAVGLASLAFAGLIGAAAFAARRFLA</sequence>
<dbReference type="KEGG" id="ccj:UL81_03640"/>
<dbReference type="RefSeq" id="WP_052097805.1">
    <property type="nucleotide sequence ID" value="NZ_CP011311.1"/>
</dbReference>